<proteinExistence type="inferred from homology"/>
<comment type="cofactor">
    <cofactor evidence="6">
        <name>Zn(2+)</name>
        <dbReference type="ChEBI" id="CHEBI:29105"/>
    </cofactor>
</comment>
<keyword evidence="2 6" id="KW-0999">Mitochondrion inner membrane</keyword>
<evidence type="ECO:0000256" key="6">
    <source>
        <dbReference type="HAMAP-Rule" id="MF_03111"/>
    </source>
</evidence>
<comment type="catalytic activity">
    <reaction evidence="6">
        <text>a 4-hydroxy-3-methoxy-5-(all-trans-polyprenyl)benzoate + H(+) = a 2-methoxy-6-(all-trans-polyprenyl)phenol + CO2</text>
        <dbReference type="Rhea" id="RHEA:81179"/>
        <dbReference type="Rhea" id="RHEA-COMP:9551"/>
        <dbReference type="Rhea" id="RHEA-COMP:10931"/>
        <dbReference type="ChEBI" id="CHEBI:15378"/>
        <dbReference type="ChEBI" id="CHEBI:16526"/>
        <dbReference type="ChEBI" id="CHEBI:62731"/>
        <dbReference type="ChEBI" id="CHEBI:84443"/>
        <dbReference type="EC" id="4.1.1.130"/>
    </reaction>
</comment>
<comment type="subcellular location">
    <subcellularLocation>
        <location evidence="6">Mitochondrion inner membrane</location>
        <topology evidence="6">Peripheral membrane protein</topology>
        <orientation evidence="6">Matrix side</orientation>
    </subcellularLocation>
</comment>
<comment type="subunit">
    <text evidence="6">Component of a multi-subunit COQ enzyme complex.</text>
</comment>
<dbReference type="KEGG" id="tad:TRIADDRAFT_20604"/>
<feature type="region of interest" description="Disordered" evidence="7">
    <location>
        <begin position="1"/>
        <end position="24"/>
    </location>
</feature>
<organism evidence="8 9">
    <name type="scientific">Trichoplax adhaerens</name>
    <name type="common">Trichoplax reptans</name>
    <dbReference type="NCBI Taxonomy" id="10228"/>
    <lineage>
        <taxon>Eukaryota</taxon>
        <taxon>Metazoa</taxon>
        <taxon>Placozoa</taxon>
        <taxon>Uniplacotomia</taxon>
        <taxon>Trichoplacea</taxon>
        <taxon>Trichoplacidae</taxon>
        <taxon>Trichoplax</taxon>
    </lineage>
</organism>
<dbReference type="HAMAP" id="MF_03111">
    <property type="entry name" value="Coq4"/>
    <property type="match status" value="1"/>
</dbReference>
<evidence type="ECO:0000256" key="7">
    <source>
        <dbReference type="SAM" id="MobiDB-lite"/>
    </source>
</evidence>
<dbReference type="PhylomeDB" id="B3RNI2"/>
<dbReference type="GeneID" id="6751074"/>
<dbReference type="eggNOG" id="KOG3244">
    <property type="taxonomic scope" value="Eukaryota"/>
</dbReference>
<comment type="pathway">
    <text evidence="6">Cofactor biosynthesis; ubiquinone biosynthesis.</text>
</comment>
<name>B3RNI2_TRIAD</name>
<evidence type="ECO:0000313" key="8">
    <source>
        <dbReference type="EMBL" id="EDV27459.1"/>
    </source>
</evidence>
<evidence type="ECO:0000256" key="1">
    <source>
        <dbReference type="ARBA" id="ARBA00022688"/>
    </source>
</evidence>
<dbReference type="GO" id="GO:0008270">
    <property type="term" value="F:zinc ion binding"/>
    <property type="evidence" value="ECO:0007669"/>
    <property type="project" value="UniProtKB-UniRule"/>
</dbReference>
<dbReference type="AlphaFoldDB" id="B3RNI2"/>
<dbReference type="InterPro" id="IPR027540">
    <property type="entry name" value="Coq4_euk"/>
</dbReference>
<protein>
    <recommendedName>
        <fullName evidence="6">Ubiquinone biosynthesis protein COQ4 homolog, mitochondrial</fullName>
    </recommendedName>
    <alternativeName>
        <fullName evidence="6">4-hydroxy-3-methoxy-5-polyprenylbenzoate decarboxylase</fullName>
        <ecNumber evidence="6">4.1.1.130</ecNumber>
    </alternativeName>
    <alternativeName>
        <fullName evidence="6">Coenzyme Q biosynthesis protein 4 homolog</fullName>
    </alternativeName>
</protein>
<feature type="binding site" evidence="6">
    <location>
        <position position="161"/>
    </location>
    <ligand>
        <name>Zn(2+)</name>
        <dbReference type="ChEBI" id="CHEBI:29105"/>
    </ligand>
</feature>
<gene>
    <name evidence="8" type="ORF">TRIADDRAFT_20604</name>
</gene>
<dbReference type="GO" id="GO:0005739">
    <property type="term" value="C:mitochondrion"/>
    <property type="evidence" value="ECO:0000318"/>
    <property type="project" value="GO_Central"/>
</dbReference>
<feature type="binding site" evidence="6">
    <location>
        <position position="164"/>
    </location>
    <ligand>
        <name>Zn(2+)</name>
        <dbReference type="ChEBI" id="CHEBI:29105"/>
    </ligand>
</feature>
<dbReference type="STRING" id="10228.B3RNI2"/>
<comment type="similarity">
    <text evidence="6">Belongs to the COQ4 family.</text>
</comment>
<dbReference type="CTD" id="6751074"/>
<keyword evidence="6" id="KW-0479">Metal-binding</keyword>
<feature type="binding site" evidence="6">
    <location>
        <position position="160"/>
    </location>
    <ligand>
        <name>Zn(2+)</name>
        <dbReference type="ChEBI" id="CHEBI:29105"/>
    </ligand>
</feature>
<keyword evidence="6" id="KW-0862">Zinc</keyword>
<dbReference type="RefSeq" id="XP_002109293.1">
    <property type="nucleotide sequence ID" value="XM_002109257.1"/>
</dbReference>
<evidence type="ECO:0000256" key="3">
    <source>
        <dbReference type="ARBA" id="ARBA00023128"/>
    </source>
</evidence>
<dbReference type="EC" id="4.1.1.130" evidence="6"/>
<accession>B3RNI2</accession>
<dbReference type="PANTHER" id="PTHR12922:SF7">
    <property type="entry name" value="UBIQUINONE BIOSYNTHESIS PROTEIN COQ4 HOMOLOG, MITOCHONDRIAL"/>
    <property type="match status" value="1"/>
</dbReference>
<evidence type="ECO:0000313" key="9">
    <source>
        <dbReference type="Proteomes" id="UP000009022"/>
    </source>
</evidence>
<reference evidence="8 9" key="1">
    <citation type="journal article" date="2008" name="Nature">
        <title>The Trichoplax genome and the nature of placozoans.</title>
        <authorList>
            <person name="Srivastava M."/>
            <person name="Begovic E."/>
            <person name="Chapman J."/>
            <person name="Putnam N.H."/>
            <person name="Hellsten U."/>
            <person name="Kawashima T."/>
            <person name="Kuo A."/>
            <person name="Mitros T."/>
            <person name="Salamov A."/>
            <person name="Carpenter M.L."/>
            <person name="Signorovitch A.Y."/>
            <person name="Moreno M.A."/>
            <person name="Kamm K."/>
            <person name="Grimwood J."/>
            <person name="Schmutz J."/>
            <person name="Shapiro H."/>
            <person name="Grigoriev I.V."/>
            <person name="Buss L.W."/>
            <person name="Schierwater B."/>
            <person name="Dellaporta S.L."/>
            <person name="Rokhsar D.S."/>
        </authorList>
    </citation>
    <scope>NUCLEOTIDE SEQUENCE [LARGE SCALE GENOMIC DNA]</scope>
    <source>
        <strain evidence="8 9">Grell-BS-1999</strain>
    </source>
</reference>
<dbReference type="FunCoup" id="B3RNI2">
    <property type="interactions" value="675"/>
</dbReference>
<keyword evidence="9" id="KW-1185">Reference proteome</keyword>
<keyword evidence="4 6" id="KW-0472">Membrane</keyword>
<keyword evidence="3 6" id="KW-0496">Mitochondrion</keyword>
<dbReference type="HOGENOM" id="CLU_061241_1_1_1"/>
<dbReference type="GO" id="GO:0031314">
    <property type="term" value="C:extrinsic component of mitochondrial inner membrane"/>
    <property type="evidence" value="ECO:0007669"/>
    <property type="project" value="UniProtKB-UniRule"/>
</dbReference>
<dbReference type="UniPathway" id="UPA00232"/>
<evidence type="ECO:0000256" key="2">
    <source>
        <dbReference type="ARBA" id="ARBA00022792"/>
    </source>
</evidence>
<dbReference type="InterPro" id="IPR007715">
    <property type="entry name" value="Coq4"/>
</dbReference>
<dbReference type="EMBL" id="DS985242">
    <property type="protein sequence ID" value="EDV27459.1"/>
    <property type="molecule type" value="Genomic_DNA"/>
</dbReference>
<dbReference type="Proteomes" id="UP000009022">
    <property type="component" value="Unassembled WGS sequence"/>
</dbReference>
<evidence type="ECO:0000256" key="4">
    <source>
        <dbReference type="ARBA" id="ARBA00023136"/>
    </source>
</evidence>
<dbReference type="OrthoDB" id="4249at2759"/>
<evidence type="ECO:0000256" key="5">
    <source>
        <dbReference type="ARBA" id="ARBA00023239"/>
    </source>
</evidence>
<feature type="binding site" evidence="6">
    <location>
        <position position="176"/>
    </location>
    <ligand>
        <name>Zn(2+)</name>
        <dbReference type="ChEBI" id="CHEBI:29105"/>
    </ligand>
</feature>
<comment type="function">
    <text evidence="6">Lyase that catalyzes the C1-decarboxylation of 4-hydroxy-3-methoxy-5-(all-trans-polyprenyl)benzoic acid into 2-methoxy-6-(all-trans-polyprenyl)phenol during ubiquinone biosynthesis.</text>
</comment>
<dbReference type="Pfam" id="PF05019">
    <property type="entry name" value="Coq4"/>
    <property type="match status" value="1"/>
</dbReference>
<dbReference type="GO" id="GO:0120539">
    <property type="term" value="F:4-hydroxy-3-methoxy-5-polyprenylbenzoate decarboxylase activity"/>
    <property type="evidence" value="ECO:0007669"/>
    <property type="project" value="UniProtKB-EC"/>
</dbReference>
<sequence>MIANVASGLGYQHESHQDDAESSINQETDTRKVLYNQHIPTTNFQRAALAFGSAFAALNDPRRHVMVADLGEATGQFALERLRSKMNADPSGRQILRERPRIHSSVVNLDKLRNFPEDSFGKAYVQFLDTNEITPDSRMPVRFVDDEELAYVMTRYREIHDFVHTLLGLSISVPNEIIVKWFEMIQTGLPMCMLGSFFGPLKLSLGDNFILTRYYIPWVVNTARKAKSVMNVYFEKQFDRPIETLRQELNITIPPNVPFEGKYI</sequence>
<dbReference type="InParanoid" id="B3RNI2"/>
<keyword evidence="1 6" id="KW-0831">Ubiquinone biosynthesis</keyword>
<keyword evidence="5 6" id="KW-0456">Lyase</keyword>
<dbReference type="OMA" id="YYERHFH"/>
<dbReference type="PANTHER" id="PTHR12922">
    <property type="entry name" value="UBIQUINONE BIOSYNTHESIS PROTEIN"/>
    <property type="match status" value="1"/>
</dbReference>